<dbReference type="SUPFAM" id="SSF54534">
    <property type="entry name" value="FKBP-like"/>
    <property type="match status" value="1"/>
</dbReference>
<dbReference type="EMBL" id="PNBA02000010">
    <property type="protein sequence ID" value="KAG6410422.1"/>
    <property type="molecule type" value="Genomic_DNA"/>
</dbReference>
<comment type="catalytic activity">
    <reaction evidence="1">
        <text>[protein]-peptidylproline (omega=180) = [protein]-peptidylproline (omega=0)</text>
        <dbReference type="Rhea" id="RHEA:16237"/>
        <dbReference type="Rhea" id="RHEA-COMP:10747"/>
        <dbReference type="Rhea" id="RHEA-COMP:10748"/>
        <dbReference type="ChEBI" id="CHEBI:83833"/>
        <dbReference type="ChEBI" id="CHEBI:83834"/>
        <dbReference type="EC" id="5.2.1.8"/>
    </reaction>
</comment>
<reference evidence="3" key="2">
    <citation type="submission" date="2020-08" db="EMBL/GenBank/DDBJ databases">
        <title>Plant Genome Project.</title>
        <authorList>
            <person name="Zhang R.-G."/>
        </authorList>
    </citation>
    <scope>NUCLEOTIDE SEQUENCE</scope>
    <source>
        <strain evidence="3">Huo1</strain>
        <tissue evidence="3">Leaf</tissue>
    </source>
</reference>
<dbReference type="Proteomes" id="UP000298416">
    <property type="component" value="Unassembled WGS sequence"/>
</dbReference>
<dbReference type="GO" id="GO:0009507">
    <property type="term" value="C:chloroplast"/>
    <property type="evidence" value="ECO:0007669"/>
    <property type="project" value="TreeGrafter"/>
</dbReference>
<dbReference type="PANTHER" id="PTHR47598">
    <property type="entry name" value="PEPTIDYL-PROLYL CIS-TRANS ISOMERASE FKBP17-2, CHLOROPLASTIC"/>
    <property type="match status" value="1"/>
</dbReference>
<proteinExistence type="predicted"/>
<gene>
    <name evidence="3" type="ORF">SASPL_128482</name>
</gene>
<evidence type="ECO:0000256" key="1">
    <source>
        <dbReference type="PROSITE-ProRule" id="PRU00277"/>
    </source>
</evidence>
<reference evidence="3" key="1">
    <citation type="submission" date="2018-01" db="EMBL/GenBank/DDBJ databases">
        <authorList>
            <person name="Mao J.F."/>
        </authorList>
    </citation>
    <scope>NUCLEOTIDE SEQUENCE</scope>
    <source>
        <strain evidence="3">Huo1</strain>
        <tissue evidence="3">Leaf</tissue>
    </source>
</reference>
<keyword evidence="1" id="KW-0413">Isomerase</keyword>
<dbReference type="EC" id="5.2.1.8" evidence="1"/>
<evidence type="ECO:0000259" key="2">
    <source>
        <dbReference type="PROSITE" id="PS50059"/>
    </source>
</evidence>
<dbReference type="InterPro" id="IPR001179">
    <property type="entry name" value="PPIase_FKBP_dom"/>
</dbReference>
<keyword evidence="4" id="KW-1185">Reference proteome</keyword>
<dbReference type="Pfam" id="PF00254">
    <property type="entry name" value="FKBP_C"/>
    <property type="match status" value="1"/>
</dbReference>
<feature type="domain" description="PPIase FKBP-type" evidence="2">
    <location>
        <begin position="121"/>
        <end position="217"/>
    </location>
</feature>
<sequence length="221" mass="23647">MASYFSCPPFLSLPKTRGIYYSTTSQSVLPSPIQHVICSNSAEPLPPSAAAEPTEWVAPTLTRRSGIGAGLAFLAAGVVSQQSRRTRSFCRDVEKAEEVVLPNGLRYYDVRVGGGNSPRRGELVVINAKGRVQGSGEVFMDRCENGAIGVVLGSRPYGRGMCEGLEYAFRDMKVGGRRRVIVPPNLGFGEEGADMGEALQIPPSATLEYVVELHNVSSAPA</sequence>
<dbReference type="GO" id="GO:0003755">
    <property type="term" value="F:peptidyl-prolyl cis-trans isomerase activity"/>
    <property type="evidence" value="ECO:0007669"/>
    <property type="project" value="UniProtKB-KW"/>
</dbReference>
<dbReference type="InterPro" id="IPR046357">
    <property type="entry name" value="PPIase_dom_sf"/>
</dbReference>
<dbReference type="AlphaFoldDB" id="A0A8X8XCK4"/>
<dbReference type="InterPro" id="IPR053111">
    <property type="entry name" value="Chloro_FKBP-type_PPIase"/>
</dbReference>
<evidence type="ECO:0000313" key="4">
    <source>
        <dbReference type="Proteomes" id="UP000298416"/>
    </source>
</evidence>
<comment type="caution">
    <text evidence="3">The sequence shown here is derived from an EMBL/GenBank/DDBJ whole genome shotgun (WGS) entry which is preliminary data.</text>
</comment>
<name>A0A8X8XCK4_SALSN</name>
<dbReference type="Gene3D" id="3.10.50.40">
    <property type="match status" value="1"/>
</dbReference>
<protein>
    <recommendedName>
        <fullName evidence="1">peptidylprolyl isomerase</fullName>
        <ecNumber evidence="1">5.2.1.8</ecNumber>
    </recommendedName>
</protein>
<accession>A0A8X8XCK4</accession>
<dbReference type="PANTHER" id="PTHR47598:SF1">
    <property type="entry name" value="PEPTIDYL-PROLYL CIS-TRANS ISOMERASE FKBP17-2, CHLOROPLASTIC"/>
    <property type="match status" value="1"/>
</dbReference>
<dbReference type="PROSITE" id="PS50059">
    <property type="entry name" value="FKBP_PPIASE"/>
    <property type="match status" value="1"/>
</dbReference>
<dbReference type="OrthoDB" id="1902587at2759"/>
<organism evidence="3">
    <name type="scientific">Salvia splendens</name>
    <name type="common">Scarlet sage</name>
    <dbReference type="NCBI Taxonomy" id="180675"/>
    <lineage>
        <taxon>Eukaryota</taxon>
        <taxon>Viridiplantae</taxon>
        <taxon>Streptophyta</taxon>
        <taxon>Embryophyta</taxon>
        <taxon>Tracheophyta</taxon>
        <taxon>Spermatophyta</taxon>
        <taxon>Magnoliopsida</taxon>
        <taxon>eudicotyledons</taxon>
        <taxon>Gunneridae</taxon>
        <taxon>Pentapetalae</taxon>
        <taxon>asterids</taxon>
        <taxon>lamiids</taxon>
        <taxon>Lamiales</taxon>
        <taxon>Lamiaceae</taxon>
        <taxon>Nepetoideae</taxon>
        <taxon>Mentheae</taxon>
        <taxon>Salviinae</taxon>
        <taxon>Salvia</taxon>
        <taxon>Salvia subgen. Calosphace</taxon>
        <taxon>core Calosphace</taxon>
    </lineage>
</organism>
<evidence type="ECO:0000313" key="3">
    <source>
        <dbReference type="EMBL" id="KAG6410422.1"/>
    </source>
</evidence>
<keyword evidence="1" id="KW-0697">Rotamase</keyword>